<evidence type="ECO:0000313" key="2">
    <source>
        <dbReference type="Proteomes" id="UP001153954"/>
    </source>
</evidence>
<sequence>MSYMKYTNASTIWKRNVLTVAVLSIVRTKVLYYNPTYSSYVTLTAKKYNRTNKLRFVTIKFDLLVPVDNTFMFDFYLYELLSNVYKRSFVEFHIGACDIFLKDNLVSSMVKEAYFRMPAELRPMKKFVCPLPPGNYSFLDMKLNLFVLPATFPFQEGRAYVNFTRRGQPIGSGYLDFIIKLLK</sequence>
<reference evidence="1" key="1">
    <citation type="submission" date="2022-03" db="EMBL/GenBank/DDBJ databases">
        <authorList>
            <person name="Tunstrom K."/>
        </authorList>
    </citation>
    <scope>NUCLEOTIDE SEQUENCE</scope>
</reference>
<protein>
    <submittedName>
        <fullName evidence="1">Uncharacterized protein</fullName>
    </submittedName>
</protein>
<gene>
    <name evidence="1" type="ORF">EEDITHA_LOCUS10615</name>
</gene>
<dbReference type="Proteomes" id="UP001153954">
    <property type="component" value="Unassembled WGS sequence"/>
</dbReference>
<dbReference type="EMBL" id="CAKOGL010000015">
    <property type="protein sequence ID" value="CAH2095125.1"/>
    <property type="molecule type" value="Genomic_DNA"/>
</dbReference>
<comment type="caution">
    <text evidence="1">The sequence shown here is derived from an EMBL/GenBank/DDBJ whole genome shotgun (WGS) entry which is preliminary data.</text>
</comment>
<organism evidence="1 2">
    <name type="scientific">Euphydryas editha</name>
    <name type="common">Edith's checkerspot</name>
    <dbReference type="NCBI Taxonomy" id="104508"/>
    <lineage>
        <taxon>Eukaryota</taxon>
        <taxon>Metazoa</taxon>
        <taxon>Ecdysozoa</taxon>
        <taxon>Arthropoda</taxon>
        <taxon>Hexapoda</taxon>
        <taxon>Insecta</taxon>
        <taxon>Pterygota</taxon>
        <taxon>Neoptera</taxon>
        <taxon>Endopterygota</taxon>
        <taxon>Lepidoptera</taxon>
        <taxon>Glossata</taxon>
        <taxon>Ditrysia</taxon>
        <taxon>Papilionoidea</taxon>
        <taxon>Nymphalidae</taxon>
        <taxon>Nymphalinae</taxon>
        <taxon>Euphydryas</taxon>
    </lineage>
</organism>
<proteinExistence type="predicted"/>
<accession>A0AAU9U729</accession>
<evidence type="ECO:0000313" key="1">
    <source>
        <dbReference type="EMBL" id="CAH2095125.1"/>
    </source>
</evidence>
<keyword evidence="2" id="KW-1185">Reference proteome</keyword>
<dbReference type="AlphaFoldDB" id="A0AAU9U729"/>
<name>A0AAU9U729_EUPED</name>